<name>C4R1H4_KOMPG</name>
<reference evidence="5 6" key="1">
    <citation type="journal article" date="2009" name="Nat. Biotechnol.">
        <title>Genome sequence of the recombinant protein production host Pichia pastoris.</title>
        <authorList>
            <person name="De Schutter K."/>
            <person name="Lin Y.C."/>
            <person name="Tiels P."/>
            <person name="Van Hecke A."/>
            <person name="Glinka S."/>
            <person name="Weber-Lehmann J."/>
            <person name="Rouze P."/>
            <person name="Van de Peer Y."/>
            <person name="Callewaert N."/>
        </authorList>
    </citation>
    <scope>NUCLEOTIDE SEQUENCE [LARGE SCALE GENOMIC DNA]</scope>
    <source>
        <strain evidence="6">GS115 / ATCC 20864</strain>
    </source>
</reference>
<dbReference type="KEGG" id="ppa:PAS_chr2-1_0700"/>
<evidence type="ECO:0000259" key="4">
    <source>
        <dbReference type="SMART" id="SM00736"/>
    </source>
</evidence>
<dbReference type="STRING" id="644223.C4R1H4"/>
<feature type="signal peptide" evidence="3">
    <location>
        <begin position="1"/>
        <end position="17"/>
    </location>
</feature>
<dbReference type="OrthoDB" id="41532at2759"/>
<protein>
    <submittedName>
        <fullName evidence="5">Integral plasma membrane protein required for axial budding in haploid cells</fullName>
    </submittedName>
</protein>
<dbReference type="OMA" id="ATRGEWF"/>
<keyword evidence="2" id="KW-1133">Transmembrane helix</keyword>
<keyword evidence="6" id="KW-1185">Reference proteome</keyword>
<evidence type="ECO:0000256" key="3">
    <source>
        <dbReference type="SAM" id="SignalP"/>
    </source>
</evidence>
<dbReference type="InterPro" id="IPR015919">
    <property type="entry name" value="Cadherin-like_sf"/>
</dbReference>
<dbReference type="AlphaFoldDB" id="C4R1H4"/>
<dbReference type="FunCoup" id="C4R1H4">
    <property type="interactions" value="33"/>
</dbReference>
<dbReference type="InterPro" id="IPR013783">
    <property type="entry name" value="Ig-like_fold"/>
</dbReference>
<evidence type="ECO:0000256" key="1">
    <source>
        <dbReference type="SAM" id="MobiDB-lite"/>
    </source>
</evidence>
<dbReference type="eggNOG" id="ENOG502QURR">
    <property type="taxonomic scope" value="Eukaryota"/>
</dbReference>
<dbReference type="InterPro" id="IPR006644">
    <property type="entry name" value="Cadg"/>
</dbReference>
<feature type="transmembrane region" description="Helical" evidence="2">
    <location>
        <begin position="477"/>
        <end position="501"/>
    </location>
</feature>
<feature type="domain" description="Dystroglycan-type cadherin-like" evidence="4">
    <location>
        <begin position="131"/>
        <end position="239"/>
    </location>
</feature>
<dbReference type="Pfam" id="PF05345">
    <property type="entry name" value="He_PIG"/>
    <property type="match status" value="2"/>
</dbReference>
<keyword evidence="2" id="KW-0472">Membrane</keyword>
<feature type="compositionally biased region" description="Low complexity" evidence="1">
    <location>
        <begin position="428"/>
        <end position="453"/>
    </location>
</feature>
<gene>
    <name evidence="5" type="ordered locus">PAS_chr2-1_0700</name>
</gene>
<dbReference type="Gene3D" id="2.60.40.10">
    <property type="entry name" value="Immunoglobulins"/>
    <property type="match status" value="3"/>
</dbReference>
<feature type="compositionally biased region" description="Polar residues" evidence="1">
    <location>
        <begin position="454"/>
        <end position="470"/>
    </location>
</feature>
<feature type="domain" description="Dystroglycan-type cadherin-like" evidence="4">
    <location>
        <begin position="20"/>
        <end position="115"/>
    </location>
</feature>
<evidence type="ECO:0000313" key="6">
    <source>
        <dbReference type="Proteomes" id="UP000000314"/>
    </source>
</evidence>
<evidence type="ECO:0000256" key="2">
    <source>
        <dbReference type="SAM" id="Phobius"/>
    </source>
</evidence>
<feature type="compositionally biased region" description="Polar residues" evidence="1">
    <location>
        <begin position="739"/>
        <end position="757"/>
    </location>
</feature>
<accession>C4R1H4</accession>
<feature type="region of interest" description="Disordered" evidence="1">
    <location>
        <begin position="428"/>
        <end position="470"/>
    </location>
</feature>
<feature type="compositionally biased region" description="Basic and acidic residues" evidence="1">
    <location>
        <begin position="534"/>
        <end position="544"/>
    </location>
</feature>
<keyword evidence="3" id="KW-0732">Signal</keyword>
<sequence length="763" mass="82512">MLYWITSLLLLSQAVHSTPYVGFPFDQQFPTVARVDTQYTFTISNETYRSQDSTVTYSAEQLPEWLSFDGASLTFSGYPADSDVTSDLRITLIGTDSTGSISNEYEMVVSGDPAPIANPDESIFGKLSQEFETNGYNGIVLAPGKEFSIQLGENIFEAAEGSSSTSLTYYGRSANRTSLPSWCSFDSDTVTFSGTAPVVNSDIAPSEGFGFILIGTDVPGFAGISSTFYILVGAHQLSTSIDGQITLQGNISETLEYTLDRSKIFYDGEMIIDDEISTTSLSNAPSWLSIDGLTIKGTVPDETNDNGAEFNATLADSIGNSVTFGFIIDLKGSLFTVDSLPSLNVTKGEFFDYQLTDDLLSRPDDTEVSASFSGNEWLTFHSNNLTFNGLVPEQFTTLNVEIEANDGNSSESLALVLRGISLRVTSSATTSSQSSTSSPTSTGTSSMTNMSATPTESSNGDSNSSGAQSTGINRRSLAIGLGVGIPCFLILIALILLCCCWRRRKNRSDNENGLASEKAIAGGPYPDDNTSDASTKRENEDSPRRLNALNALKLDEKDFNSDDMSGLSDGTNIDDTDENIYHDAQQFPYEVKKSWRHNEAEDQLADLVENPTSGKNWKARDSMNSLATVATNELYSVKVVDDNKKRVSQMSNLNLYKDQNLASIPSLNNSANVQKLDSEGNLKFEASPLPDPTVSASNTDNSLNDTIRFKPTFLENGEVRWDTKHDNTGDAKLMDFTSGGRTSSSAGLVNSQSQTGFIVSDDE</sequence>
<keyword evidence="2" id="KW-0812">Transmembrane</keyword>
<feature type="region of interest" description="Disordered" evidence="1">
    <location>
        <begin position="510"/>
        <end position="545"/>
    </location>
</feature>
<dbReference type="RefSeq" id="XP_002491628.1">
    <property type="nucleotide sequence ID" value="XM_002491583.1"/>
</dbReference>
<dbReference type="Proteomes" id="UP000000314">
    <property type="component" value="Chromosome 2"/>
</dbReference>
<dbReference type="HOGENOM" id="CLU_017550_0_0_1"/>
<dbReference type="SUPFAM" id="SSF49313">
    <property type="entry name" value="Cadherin-like"/>
    <property type="match status" value="3"/>
</dbReference>
<dbReference type="EMBL" id="FN392320">
    <property type="protein sequence ID" value="CAY69348.1"/>
    <property type="molecule type" value="Genomic_DNA"/>
</dbReference>
<dbReference type="GO" id="GO:0005509">
    <property type="term" value="F:calcium ion binding"/>
    <property type="evidence" value="ECO:0007669"/>
    <property type="project" value="InterPro"/>
</dbReference>
<feature type="chain" id="PRO_5009950850" evidence="3">
    <location>
        <begin position="18"/>
        <end position="763"/>
    </location>
</feature>
<organism evidence="5 6">
    <name type="scientific">Komagataella phaffii (strain GS115 / ATCC 20864)</name>
    <name type="common">Yeast</name>
    <name type="synonym">Pichia pastoris</name>
    <dbReference type="NCBI Taxonomy" id="644223"/>
    <lineage>
        <taxon>Eukaryota</taxon>
        <taxon>Fungi</taxon>
        <taxon>Dikarya</taxon>
        <taxon>Ascomycota</taxon>
        <taxon>Saccharomycotina</taxon>
        <taxon>Pichiomycetes</taxon>
        <taxon>Pichiales</taxon>
        <taxon>Pichiaceae</taxon>
        <taxon>Komagataella</taxon>
    </lineage>
</organism>
<dbReference type="InParanoid" id="C4R1H4"/>
<dbReference type="GO" id="GO:0016020">
    <property type="term" value="C:membrane"/>
    <property type="evidence" value="ECO:0007669"/>
    <property type="project" value="InterPro"/>
</dbReference>
<evidence type="ECO:0000313" key="5">
    <source>
        <dbReference type="EMBL" id="CAY69348.1"/>
    </source>
</evidence>
<dbReference type="SMART" id="SM00736">
    <property type="entry name" value="CADG"/>
    <property type="match status" value="2"/>
</dbReference>
<proteinExistence type="predicted"/>
<feature type="region of interest" description="Disordered" evidence="1">
    <location>
        <begin position="738"/>
        <end position="763"/>
    </location>
</feature>
<dbReference type="GeneID" id="8198318"/>